<dbReference type="Pfam" id="PF00440">
    <property type="entry name" value="TetR_N"/>
    <property type="match status" value="1"/>
</dbReference>
<keyword evidence="7" id="KW-1185">Reference proteome</keyword>
<feature type="domain" description="HTH tetR-type" evidence="5">
    <location>
        <begin position="3"/>
        <end position="63"/>
    </location>
</feature>
<dbReference type="EMBL" id="VIWP01000022">
    <property type="protein sequence ID" value="TWF43300.1"/>
    <property type="molecule type" value="Genomic_DNA"/>
</dbReference>
<name>A0A561PYW5_9HYPH</name>
<dbReference type="PROSITE" id="PS50977">
    <property type="entry name" value="HTH_TETR_2"/>
    <property type="match status" value="1"/>
</dbReference>
<dbReference type="PRINTS" id="PR00455">
    <property type="entry name" value="HTHTETR"/>
</dbReference>
<dbReference type="InterPro" id="IPR036271">
    <property type="entry name" value="Tet_transcr_reg_TetR-rel_C_sf"/>
</dbReference>
<accession>A0A561PYW5</accession>
<dbReference type="PANTHER" id="PTHR47506">
    <property type="entry name" value="TRANSCRIPTIONAL REGULATORY PROTEIN"/>
    <property type="match status" value="1"/>
</dbReference>
<gene>
    <name evidence="6" type="ORF">FHW37_1228</name>
</gene>
<dbReference type="Gene3D" id="1.10.357.10">
    <property type="entry name" value="Tetracycline Repressor, domain 2"/>
    <property type="match status" value="1"/>
</dbReference>
<evidence type="ECO:0000256" key="4">
    <source>
        <dbReference type="PROSITE-ProRule" id="PRU00335"/>
    </source>
</evidence>
<organism evidence="6 7">
    <name type="scientific">Neorhizobium alkalisoli</name>
    <dbReference type="NCBI Taxonomy" id="528178"/>
    <lineage>
        <taxon>Bacteria</taxon>
        <taxon>Pseudomonadati</taxon>
        <taxon>Pseudomonadota</taxon>
        <taxon>Alphaproteobacteria</taxon>
        <taxon>Hyphomicrobiales</taxon>
        <taxon>Rhizobiaceae</taxon>
        <taxon>Rhizobium/Agrobacterium group</taxon>
        <taxon>Neorhizobium</taxon>
    </lineage>
</organism>
<dbReference type="InterPro" id="IPR001647">
    <property type="entry name" value="HTH_TetR"/>
</dbReference>
<dbReference type="SUPFAM" id="SSF48498">
    <property type="entry name" value="Tetracyclin repressor-like, C-terminal domain"/>
    <property type="match status" value="1"/>
</dbReference>
<dbReference type="AlphaFoldDB" id="A0A561PYW5"/>
<feature type="DNA-binding region" description="H-T-H motif" evidence="4">
    <location>
        <begin position="26"/>
        <end position="45"/>
    </location>
</feature>
<dbReference type="PANTHER" id="PTHR47506:SF1">
    <property type="entry name" value="HTH-TYPE TRANSCRIPTIONAL REGULATOR YJDC"/>
    <property type="match status" value="1"/>
</dbReference>
<protein>
    <submittedName>
        <fullName evidence="6">TetR family transcriptional regulator</fullName>
    </submittedName>
</protein>
<evidence type="ECO:0000259" key="5">
    <source>
        <dbReference type="PROSITE" id="PS50977"/>
    </source>
</evidence>
<dbReference type="GO" id="GO:0003677">
    <property type="term" value="F:DNA binding"/>
    <property type="evidence" value="ECO:0007669"/>
    <property type="project" value="UniProtKB-UniRule"/>
</dbReference>
<dbReference type="OrthoDB" id="9809772at2"/>
<dbReference type="RefSeq" id="WP_145643743.1">
    <property type="nucleotide sequence ID" value="NZ_VIWP01000022.1"/>
</dbReference>
<dbReference type="Proteomes" id="UP000320653">
    <property type="component" value="Unassembled WGS sequence"/>
</dbReference>
<evidence type="ECO:0000313" key="7">
    <source>
        <dbReference type="Proteomes" id="UP000320653"/>
    </source>
</evidence>
<evidence type="ECO:0000256" key="2">
    <source>
        <dbReference type="ARBA" id="ARBA00023125"/>
    </source>
</evidence>
<keyword evidence="1" id="KW-0805">Transcription regulation</keyword>
<reference evidence="6 7" key="1">
    <citation type="submission" date="2019-06" db="EMBL/GenBank/DDBJ databases">
        <title>Sorghum-associated microbial communities from plants grown in Nebraska, USA.</title>
        <authorList>
            <person name="Schachtman D."/>
        </authorList>
    </citation>
    <scope>NUCLEOTIDE SEQUENCE [LARGE SCALE GENOMIC DNA]</scope>
    <source>
        <strain evidence="6 7">1225</strain>
    </source>
</reference>
<keyword evidence="2 4" id="KW-0238">DNA-binding</keyword>
<dbReference type="SUPFAM" id="SSF46689">
    <property type="entry name" value="Homeodomain-like"/>
    <property type="match status" value="1"/>
</dbReference>
<keyword evidence="3" id="KW-0804">Transcription</keyword>
<evidence type="ECO:0000256" key="3">
    <source>
        <dbReference type="ARBA" id="ARBA00023163"/>
    </source>
</evidence>
<sequence length="187" mass="20166">MSGNAREAILAAGRLSAQSHGYGGLNMRELAAEVGIKAASIYHHFPSKADLAAAIAERYWQDTKAWLEEVAAANGDPKAALKKYPETFRMSLENGNRLCLGSFLGAEYDDLPEQVRQQVQTFADVNIGWLADRLVDAGLTDEKGSEAQARSIFAAVAGAQLLARSRSDISLFDTMIDSFQEAGLMPG</sequence>
<evidence type="ECO:0000313" key="6">
    <source>
        <dbReference type="EMBL" id="TWF43300.1"/>
    </source>
</evidence>
<evidence type="ECO:0000256" key="1">
    <source>
        <dbReference type="ARBA" id="ARBA00023015"/>
    </source>
</evidence>
<comment type="caution">
    <text evidence="6">The sequence shown here is derived from an EMBL/GenBank/DDBJ whole genome shotgun (WGS) entry which is preliminary data.</text>
</comment>
<dbReference type="InterPro" id="IPR009057">
    <property type="entry name" value="Homeodomain-like_sf"/>
</dbReference>
<proteinExistence type="predicted"/>